<keyword evidence="1" id="KW-0812">Transmembrane</keyword>
<name>A0AA41PY35_9ACTN</name>
<keyword evidence="1" id="KW-1133">Transmembrane helix</keyword>
<proteinExistence type="predicted"/>
<gene>
    <name evidence="2" type="ORF">LZ495_06895</name>
</gene>
<reference evidence="2" key="1">
    <citation type="submission" date="2022-01" db="EMBL/GenBank/DDBJ databases">
        <title>Genome-Based Taxonomic Classification of the Phylum Actinobacteria.</title>
        <authorList>
            <person name="Gao Y."/>
        </authorList>
    </citation>
    <scope>NUCLEOTIDE SEQUENCE</scope>
    <source>
        <strain evidence="2">KLBMP 8922</strain>
    </source>
</reference>
<evidence type="ECO:0000313" key="3">
    <source>
        <dbReference type="Proteomes" id="UP001165378"/>
    </source>
</evidence>
<dbReference type="RefSeq" id="WP_235051099.1">
    <property type="nucleotide sequence ID" value="NZ_JAKFHA010000003.1"/>
</dbReference>
<comment type="caution">
    <text evidence="2">The sequence shown here is derived from an EMBL/GenBank/DDBJ whole genome shotgun (WGS) entry which is preliminary data.</text>
</comment>
<feature type="transmembrane region" description="Helical" evidence="1">
    <location>
        <begin position="45"/>
        <end position="61"/>
    </location>
</feature>
<dbReference type="AlphaFoldDB" id="A0AA41PY35"/>
<organism evidence="2 3">
    <name type="scientific">Yinghuangia soli</name>
    <dbReference type="NCBI Taxonomy" id="2908204"/>
    <lineage>
        <taxon>Bacteria</taxon>
        <taxon>Bacillati</taxon>
        <taxon>Actinomycetota</taxon>
        <taxon>Actinomycetes</taxon>
        <taxon>Kitasatosporales</taxon>
        <taxon>Streptomycetaceae</taxon>
        <taxon>Yinghuangia</taxon>
    </lineage>
</organism>
<dbReference type="Proteomes" id="UP001165378">
    <property type="component" value="Unassembled WGS sequence"/>
</dbReference>
<sequence>MRFAAPPAFELRDQWHLRHTKIAAVTAMFTLCTLASSVLGTWGDTAMFAAAAAACWVWLWFERPRATALLLDARGVTLAPHSAAPRTVPWSDVEAFVCIPDSGGMHRVGVVASQPWREAHPPPVVHLPGSFGGRFVARIDRRAGGPVAGTSALCYARPGRIRELSAAVAAFAPRLGFTHAAHGFCRPRATR</sequence>
<accession>A0AA41PY35</accession>
<evidence type="ECO:0000313" key="2">
    <source>
        <dbReference type="EMBL" id="MCF2526944.1"/>
    </source>
</evidence>
<dbReference type="EMBL" id="JAKFHA010000003">
    <property type="protein sequence ID" value="MCF2526944.1"/>
    <property type="molecule type" value="Genomic_DNA"/>
</dbReference>
<evidence type="ECO:0000256" key="1">
    <source>
        <dbReference type="SAM" id="Phobius"/>
    </source>
</evidence>
<protein>
    <recommendedName>
        <fullName evidence="4">PH domain-containing protein</fullName>
    </recommendedName>
</protein>
<keyword evidence="3" id="KW-1185">Reference proteome</keyword>
<evidence type="ECO:0008006" key="4">
    <source>
        <dbReference type="Google" id="ProtNLM"/>
    </source>
</evidence>
<keyword evidence="1" id="KW-0472">Membrane</keyword>